<evidence type="ECO:0000313" key="18">
    <source>
        <dbReference type="EMBL" id="PJE62809.1"/>
    </source>
</evidence>
<evidence type="ECO:0000256" key="14">
    <source>
        <dbReference type="ARBA" id="ARBA00048988"/>
    </source>
</evidence>
<dbReference type="PANTHER" id="PTHR11070:SF2">
    <property type="entry name" value="ATP-DEPENDENT DNA HELICASE SRS2"/>
    <property type="match status" value="1"/>
</dbReference>
<evidence type="ECO:0000256" key="1">
    <source>
        <dbReference type="ARBA" id="ARBA00009922"/>
    </source>
</evidence>
<evidence type="ECO:0000256" key="2">
    <source>
        <dbReference type="ARBA" id="ARBA00022722"/>
    </source>
</evidence>
<gene>
    <name evidence="18" type="ORF">COU88_02990</name>
</gene>
<dbReference type="EMBL" id="PFED01000122">
    <property type="protein sequence ID" value="PJE62809.1"/>
    <property type="molecule type" value="Genomic_DNA"/>
</dbReference>
<dbReference type="SUPFAM" id="SSF52540">
    <property type="entry name" value="P-loop containing nucleoside triphosphate hydrolases"/>
    <property type="match status" value="1"/>
</dbReference>
<keyword evidence="7" id="KW-0269">Exonuclease</keyword>
<comment type="similarity">
    <text evidence="1">Belongs to the helicase family. UvrD subfamily.</text>
</comment>
<comment type="catalytic activity">
    <reaction evidence="12">
        <text>Couples ATP hydrolysis with the unwinding of duplex DNA by translocating in the 3'-5' direction.</text>
        <dbReference type="EC" id="5.6.2.4"/>
    </reaction>
</comment>
<dbReference type="GO" id="GO:0000725">
    <property type="term" value="P:recombinational repair"/>
    <property type="evidence" value="ECO:0007669"/>
    <property type="project" value="TreeGrafter"/>
</dbReference>
<dbReference type="CDD" id="cd17932">
    <property type="entry name" value="DEXQc_UvrD"/>
    <property type="match status" value="1"/>
</dbReference>
<keyword evidence="4" id="KW-0227">DNA damage</keyword>
<evidence type="ECO:0000256" key="9">
    <source>
        <dbReference type="ARBA" id="ARBA00023125"/>
    </source>
</evidence>
<keyword evidence="9" id="KW-0238">DNA-binding</keyword>
<organism evidence="18 19">
    <name type="scientific">Candidatus Roizmanbacteria bacterium CG10_big_fil_rev_8_21_14_0_10_39_6</name>
    <dbReference type="NCBI Taxonomy" id="1974853"/>
    <lineage>
        <taxon>Bacteria</taxon>
        <taxon>Candidatus Roizmaniibacteriota</taxon>
    </lineage>
</organism>
<reference evidence="19" key="1">
    <citation type="submission" date="2017-09" db="EMBL/GenBank/DDBJ databases">
        <title>Depth-based differentiation of microbial function through sediment-hosted aquifers and enrichment of novel symbionts in the deep terrestrial subsurface.</title>
        <authorList>
            <person name="Probst A.J."/>
            <person name="Ladd B."/>
            <person name="Jarett J.K."/>
            <person name="Geller-Mcgrath D.E."/>
            <person name="Sieber C.M.K."/>
            <person name="Emerson J.B."/>
            <person name="Anantharaman K."/>
            <person name="Thomas B.C."/>
            <person name="Malmstrom R."/>
            <person name="Stieglmeier M."/>
            <person name="Klingl A."/>
            <person name="Woyke T."/>
            <person name="Ryan C.M."/>
            <person name="Banfield J.F."/>
        </authorList>
    </citation>
    <scope>NUCLEOTIDE SEQUENCE [LARGE SCALE GENOMIC DNA]</scope>
</reference>
<name>A0A2M8KSE3_9BACT</name>
<dbReference type="InterPro" id="IPR027417">
    <property type="entry name" value="P-loop_NTPase"/>
</dbReference>
<evidence type="ECO:0000256" key="11">
    <source>
        <dbReference type="ARBA" id="ARBA00023235"/>
    </source>
</evidence>
<dbReference type="GO" id="GO:0003677">
    <property type="term" value="F:DNA binding"/>
    <property type="evidence" value="ECO:0007669"/>
    <property type="project" value="UniProtKB-KW"/>
</dbReference>
<evidence type="ECO:0000259" key="17">
    <source>
        <dbReference type="PROSITE" id="PS51217"/>
    </source>
</evidence>
<dbReference type="GO" id="GO:0043138">
    <property type="term" value="F:3'-5' DNA helicase activity"/>
    <property type="evidence" value="ECO:0007669"/>
    <property type="project" value="UniProtKB-EC"/>
</dbReference>
<sequence length="978" mass="112852">MKLNKNQKQAVDYIQGPCLIIAGAGTGKTRVLTEKIKKIILNGHARAQEVLALTFTEKAASEMEERVDKALPYGYYQTSIGTFHSFADTLLRQWGVDIGIPPSFRILSEVDAVSFFRRNMHRFKLNYFHSTGNPHGFIASALTHFSRLRDENISTTEYLFYAKELKKKATTDEQKLEAQKIRELALMYQMYEKLKLSESALDFSDLVYYALQLINKRKNIRSLLQKQYRYCLVDEFQDTNIVQYDLIRMLFPPTNKTNLTVIGDDNQSIYKFRGASVSNILNFRHDYVHAKLFVLNDNYRSTQEILDASYALVQHNNPDTLEARLGISKKLIADKGAGKKKPTLIHGLTSEDEAEAVAATIISRVKSGYTYQDIAILVRANNHAKPVIQALERQNIPFQFLGPSLLYYKNEVRDCIAFLRFVANPLDSSALFRVLSMQVLALSRIDMNYLLQFSRRIGRSLFESLDAIVQLSFGIRAEEVEKLREYCPFITQKTKEKLRDYFSVLSQSVIEAGDRSAIRVLYNFFERSGYLQYLAQIQSQKQQKELENITQFFNRLKAMEGKSGEPTVSEVIYAIDLALELGDSPRAQEIDTKRENAVNILTVHSAKGLEFPVVFLMSLVNDRFPTRLRSEKLPIPDALIKESLPQGDFHVQEERRLFYVGMTRAKDELYLSFADYYASGKRKKKLSPFVVEALWEKEVEQALLEKPHQKDQLTIFNMYEDIITKDMPIEYGIERYSYSQIGVFDTCPLQYKYRYLLKVPEPDSPALSFGSSMHRALESFYRDVKKGNAPKLKQLQTYFKQHFIPIGYVSEDERKKALIHGLNLLKNYFITYHSTHGEIHDIERTFTLKLYEDKKEFVVQGKIDRIDKHSDTYEIIDYKTGSMPKEYFLKKSLQMGLYALAAIDEHVLSIKQDKLLLSYVYLDSNEKFTMKASERNMQETKSAIVSALKTIEQGSFPPKVGRHCEWCAFKIICPAWGN</sequence>
<accession>A0A2M8KSE3</accession>
<evidence type="ECO:0000256" key="4">
    <source>
        <dbReference type="ARBA" id="ARBA00022763"/>
    </source>
</evidence>
<dbReference type="SUPFAM" id="SSF52980">
    <property type="entry name" value="Restriction endonuclease-like"/>
    <property type="match status" value="1"/>
</dbReference>
<keyword evidence="2" id="KW-0540">Nuclease</keyword>
<comment type="catalytic activity">
    <reaction evidence="14">
        <text>ATP + H2O = ADP + phosphate + H(+)</text>
        <dbReference type="Rhea" id="RHEA:13065"/>
        <dbReference type="ChEBI" id="CHEBI:15377"/>
        <dbReference type="ChEBI" id="CHEBI:15378"/>
        <dbReference type="ChEBI" id="CHEBI:30616"/>
        <dbReference type="ChEBI" id="CHEBI:43474"/>
        <dbReference type="ChEBI" id="CHEBI:456216"/>
        <dbReference type="EC" id="5.6.2.4"/>
    </reaction>
</comment>
<dbReference type="InterPro" id="IPR013986">
    <property type="entry name" value="DExx_box_DNA_helicase_dom_sf"/>
</dbReference>
<feature type="binding site" evidence="15">
    <location>
        <begin position="22"/>
        <end position="29"/>
    </location>
    <ligand>
        <name>ATP</name>
        <dbReference type="ChEBI" id="CHEBI:30616"/>
    </ligand>
</feature>
<evidence type="ECO:0000256" key="6">
    <source>
        <dbReference type="ARBA" id="ARBA00022806"/>
    </source>
</evidence>
<dbReference type="EC" id="5.6.2.4" evidence="13"/>
<evidence type="ECO:0000256" key="5">
    <source>
        <dbReference type="ARBA" id="ARBA00022801"/>
    </source>
</evidence>
<keyword evidence="11" id="KW-0413">Isomerase</keyword>
<dbReference type="PROSITE" id="PS51198">
    <property type="entry name" value="UVRD_HELICASE_ATP_BIND"/>
    <property type="match status" value="1"/>
</dbReference>
<dbReference type="Proteomes" id="UP000229554">
    <property type="component" value="Unassembled WGS sequence"/>
</dbReference>
<keyword evidence="10" id="KW-0234">DNA repair</keyword>
<protein>
    <recommendedName>
        <fullName evidence="13">DNA 3'-5' helicase</fullName>
        <ecNumber evidence="13">5.6.2.4</ecNumber>
    </recommendedName>
</protein>
<dbReference type="Pfam" id="PF00580">
    <property type="entry name" value="UvrD-helicase"/>
    <property type="match status" value="1"/>
</dbReference>
<keyword evidence="8 15" id="KW-0067">ATP-binding</keyword>
<dbReference type="InterPro" id="IPR014016">
    <property type="entry name" value="UvrD-like_ATP-bd"/>
</dbReference>
<evidence type="ECO:0000313" key="19">
    <source>
        <dbReference type="Proteomes" id="UP000229554"/>
    </source>
</evidence>
<dbReference type="PANTHER" id="PTHR11070">
    <property type="entry name" value="UVRD / RECB / PCRA DNA HELICASE FAMILY MEMBER"/>
    <property type="match status" value="1"/>
</dbReference>
<dbReference type="GO" id="GO:0004527">
    <property type="term" value="F:exonuclease activity"/>
    <property type="evidence" value="ECO:0007669"/>
    <property type="project" value="UniProtKB-KW"/>
</dbReference>
<keyword evidence="5 15" id="KW-0378">Hydrolase</keyword>
<feature type="domain" description="UvrD-like helicase C-terminal" evidence="17">
    <location>
        <begin position="310"/>
        <end position="608"/>
    </location>
</feature>
<dbReference type="InterPro" id="IPR011335">
    <property type="entry name" value="Restrct_endonuc-II-like"/>
</dbReference>
<dbReference type="Pfam" id="PF12705">
    <property type="entry name" value="PDDEXK_1"/>
    <property type="match status" value="1"/>
</dbReference>
<dbReference type="InterPro" id="IPR000212">
    <property type="entry name" value="DNA_helicase_UvrD/REP"/>
</dbReference>
<keyword evidence="3 15" id="KW-0547">Nucleotide-binding</keyword>
<dbReference type="InterPro" id="IPR038726">
    <property type="entry name" value="PDDEXK_AddAB-type"/>
</dbReference>
<dbReference type="GO" id="GO:0005524">
    <property type="term" value="F:ATP binding"/>
    <property type="evidence" value="ECO:0007669"/>
    <property type="project" value="UniProtKB-UniRule"/>
</dbReference>
<evidence type="ECO:0000256" key="7">
    <source>
        <dbReference type="ARBA" id="ARBA00022839"/>
    </source>
</evidence>
<dbReference type="Gene3D" id="1.10.486.10">
    <property type="entry name" value="PCRA, domain 4"/>
    <property type="match status" value="1"/>
</dbReference>
<dbReference type="Pfam" id="PF13361">
    <property type="entry name" value="UvrD_C"/>
    <property type="match status" value="1"/>
</dbReference>
<evidence type="ECO:0000256" key="15">
    <source>
        <dbReference type="PROSITE-ProRule" id="PRU00560"/>
    </source>
</evidence>
<dbReference type="PROSITE" id="PS51217">
    <property type="entry name" value="UVRD_HELICASE_CTER"/>
    <property type="match status" value="1"/>
</dbReference>
<dbReference type="InterPro" id="IPR014017">
    <property type="entry name" value="DNA_helicase_UvrD-like_C"/>
</dbReference>
<dbReference type="Gene3D" id="1.10.10.160">
    <property type="match status" value="1"/>
</dbReference>
<evidence type="ECO:0000256" key="10">
    <source>
        <dbReference type="ARBA" id="ARBA00023204"/>
    </source>
</evidence>
<dbReference type="InterPro" id="IPR011604">
    <property type="entry name" value="PDDEXK-like_dom_sf"/>
</dbReference>
<dbReference type="Gene3D" id="3.40.50.300">
    <property type="entry name" value="P-loop containing nucleotide triphosphate hydrolases"/>
    <property type="match status" value="2"/>
</dbReference>
<evidence type="ECO:0000256" key="3">
    <source>
        <dbReference type="ARBA" id="ARBA00022741"/>
    </source>
</evidence>
<proteinExistence type="inferred from homology"/>
<evidence type="ECO:0000256" key="12">
    <source>
        <dbReference type="ARBA" id="ARBA00034617"/>
    </source>
</evidence>
<keyword evidence="6 15" id="KW-0347">Helicase</keyword>
<feature type="domain" description="UvrD-like helicase ATP-binding" evidence="16">
    <location>
        <begin position="1"/>
        <end position="302"/>
    </location>
</feature>
<dbReference type="Gene3D" id="3.90.320.10">
    <property type="match status" value="1"/>
</dbReference>
<evidence type="ECO:0000259" key="16">
    <source>
        <dbReference type="PROSITE" id="PS51198"/>
    </source>
</evidence>
<dbReference type="AlphaFoldDB" id="A0A2M8KSE3"/>
<comment type="caution">
    <text evidence="18">The sequence shown here is derived from an EMBL/GenBank/DDBJ whole genome shotgun (WGS) entry which is preliminary data.</text>
</comment>
<evidence type="ECO:0000256" key="8">
    <source>
        <dbReference type="ARBA" id="ARBA00022840"/>
    </source>
</evidence>
<evidence type="ECO:0000256" key="13">
    <source>
        <dbReference type="ARBA" id="ARBA00034808"/>
    </source>
</evidence>